<dbReference type="InterPro" id="IPR013767">
    <property type="entry name" value="PAS_fold"/>
</dbReference>
<dbReference type="EMBL" id="CM001441">
    <property type="protein sequence ID" value="EHQ88876.1"/>
    <property type="molecule type" value="Genomic_DNA"/>
</dbReference>
<dbReference type="InterPro" id="IPR000014">
    <property type="entry name" value="PAS"/>
</dbReference>
<dbReference type="InterPro" id="IPR003593">
    <property type="entry name" value="AAA+_ATPase"/>
</dbReference>
<dbReference type="Proteomes" id="UP000005104">
    <property type="component" value="Chromosome"/>
</dbReference>
<dbReference type="HOGENOM" id="CLU_000445_8_1_9"/>
<evidence type="ECO:0000313" key="9">
    <source>
        <dbReference type="Proteomes" id="UP000005104"/>
    </source>
</evidence>
<dbReference type="GO" id="GO:0005524">
    <property type="term" value="F:ATP binding"/>
    <property type="evidence" value="ECO:0007669"/>
    <property type="project" value="UniProtKB-KW"/>
</dbReference>
<sequence length="484" mass="54592">MPVASDHDKPHPIQQELLTGKLSTTPGQQFLQQIIDNSYDSIFVTDKFGNVLLANAGTGLFMEHKIEELVGKNVEYLVKKGTYDWSPTMKAIKTRSVVSGIVRNKHGVQEMATSKPLLDENGEIVMVITNARDKDLVENYIAALEKERTTVHRYKTAVEYLSEVDSGNKELVAESPQMKQIIKTSNFIAKADSTVMLIGETGTGKEVMARYIHRNSLRSKEPFIPVNCAAIPHELLESEFFGYVRGAFSGANPQGKPGLFEIADKGTLFLDEIAELPLAMQSKLLRVLESGEVQRLGDTNVYRANVRFIAATNRDLKAMMSQKLFRSDLYYRLNVIPLSLPALRDRPEDILAFAHKFLEELNRKYALKKQFSAKATQLLFNYNWPGNVRELRNVIERLVITSSGDILNFEEDSLVNRKTGSETEQSYPESTRVYQGTLKSVIKSVEEDYINQVLAECGGRIGEAARRLGIHRTMLYRKMNNKCI</sequence>
<dbReference type="Gene3D" id="1.10.8.60">
    <property type="match status" value="1"/>
</dbReference>
<keyword evidence="3" id="KW-0805">Transcription regulation</keyword>
<evidence type="ECO:0000256" key="5">
    <source>
        <dbReference type="ARBA" id="ARBA00023163"/>
    </source>
</evidence>
<dbReference type="STRING" id="768710.DesyoDRAFT_1748"/>
<dbReference type="InterPro" id="IPR025662">
    <property type="entry name" value="Sigma_54_int_dom_ATP-bd_1"/>
</dbReference>
<keyword evidence="2" id="KW-0067">ATP-binding</keyword>
<dbReference type="FunFam" id="3.40.50.300:FF:000006">
    <property type="entry name" value="DNA-binding transcriptional regulator NtrC"/>
    <property type="match status" value="1"/>
</dbReference>
<dbReference type="Pfam" id="PF25601">
    <property type="entry name" value="AAA_lid_14"/>
    <property type="match status" value="1"/>
</dbReference>
<dbReference type="Pfam" id="PF00158">
    <property type="entry name" value="Sigma54_activat"/>
    <property type="match status" value="1"/>
</dbReference>
<evidence type="ECO:0000256" key="1">
    <source>
        <dbReference type="ARBA" id="ARBA00022741"/>
    </source>
</evidence>
<evidence type="ECO:0000259" key="7">
    <source>
        <dbReference type="PROSITE" id="PS50112"/>
    </source>
</evidence>
<dbReference type="Pfam" id="PF00989">
    <property type="entry name" value="PAS"/>
    <property type="match status" value="1"/>
</dbReference>
<dbReference type="InterPro" id="IPR025944">
    <property type="entry name" value="Sigma_54_int_dom_CS"/>
</dbReference>
<evidence type="ECO:0000256" key="3">
    <source>
        <dbReference type="ARBA" id="ARBA00023015"/>
    </source>
</evidence>
<dbReference type="AlphaFoldDB" id="H5Y3A7"/>
<keyword evidence="9" id="KW-1185">Reference proteome</keyword>
<dbReference type="PROSITE" id="PS00675">
    <property type="entry name" value="SIGMA54_INTERACT_1"/>
    <property type="match status" value="1"/>
</dbReference>
<dbReference type="Pfam" id="PF02954">
    <property type="entry name" value="HTH_8"/>
    <property type="match status" value="1"/>
</dbReference>
<dbReference type="GO" id="GO:0043565">
    <property type="term" value="F:sequence-specific DNA binding"/>
    <property type="evidence" value="ECO:0007669"/>
    <property type="project" value="InterPro"/>
</dbReference>
<protein>
    <submittedName>
        <fullName evidence="8">PAS domain S-box</fullName>
    </submittedName>
</protein>
<dbReference type="eggNOG" id="COG3829">
    <property type="taxonomic scope" value="Bacteria"/>
</dbReference>
<organism evidence="8 9">
    <name type="scientific">Desulfosporosinus youngiae DSM 17734</name>
    <dbReference type="NCBI Taxonomy" id="768710"/>
    <lineage>
        <taxon>Bacteria</taxon>
        <taxon>Bacillati</taxon>
        <taxon>Bacillota</taxon>
        <taxon>Clostridia</taxon>
        <taxon>Eubacteriales</taxon>
        <taxon>Desulfitobacteriaceae</taxon>
        <taxon>Desulfosporosinus</taxon>
    </lineage>
</organism>
<accession>H5Y3A7</accession>
<dbReference type="PROSITE" id="PS50045">
    <property type="entry name" value="SIGMA54_INTERACT_4"/>
    <property type="match status" value="1"/>
</dbReference>
<dbReference type="InterPro" id="IPR002197">
    <property type="entry name" value="HTH_Fis"/>
</dbReference>
<dbReference type="InterPro" id="IPR035965">
    <property type="entry name" value="PAS-like_dom_sf"/>
</dbReference>
<dbReference type="PROSITE" id="PS00688">
    <property type="entry name" value="SIGMA54_INTERACT_3"/>
    <property type="match status" value="1"/>
</dbReference>
<feature type="domain" description="Sigma-54 factor interaction" evidence="6">
    <location>
        <begin position="171"/>
        <end position="400"/>
    </location>
</feature>
<dbReference type="CDD" id="cd00009">
    <property type="entry name" value="AAA"/>
    <property type="match status" value="1"/>
</dbReference>
<dbReference type="Gene3D" id="3.40.50.300">
    <property type="entry name" value="P-loop containing nucleotide triphosphate hydrolases"/>
    <property type="match status" value="1"/>
</dbReference>
<dbReference type="Gene3D" id="1.10.10.60">
    <property type="entry name" value="Homeodomain-like"/>
    <property type="match status" value="1"/>
</dbReference>
<dbReference type="PANTHER" id="PTHR32071">
    <property type="entry name" value="TRANSCRIPTIONAL REGULATORY PROTEIN"/>
    <property type="match status" value="1"/>
</dbReference>
<dbReference type="SMART" id="SM00382">
    <property type="entry name" value="AAA"/>
    <property type="match status" value="1"/>
</dbReference>
<dbReference type="InterPro" id="IPR009057">
    <property type="entry name" value="Homeodomain-like_sf"/>
</dbReference>
<dbReference type="SUPFAM" id="SSF55785">
    <property type="entry name" value="PYP-like sensor domain (PAS domain)"/>
    <property type="match status" value="1"/>
</dbReference>
<proteinExistence type="predicted"/>
<dbReference type="OrthoDB" id="1672812at2"/>
<dbReference type="RefSeq" id="WP_007781819.1">
    <property type="nucleotide sequence ID" value="NZ_CM001441.1"/>
</dbReference>
<name>H5Y3A7_9FIRM</name>
<keyword evidence="4" id="KW-0238">DNA-binding</keyword>
<evidence type="ECO:0000313" key="8">
    <source>
        <dbReference type="EMBL" id="EHQ88876.1"/>
    </source>
</evidence>
<evidence type="ECO:0000256" key="2">
    <source>
        <dbReference type="ARBA" id="ARBA00022840"/>
    </source>
</evidence>
<feature type="domain" description="PAS" evidence="7">
    <location>
        <begin position="27"/>
        <end position="77"/>
    </location>
</feature>
<dbReference type="SUPFAM" id="SSF52540">
    <property type="entry name" value="P-loop containing nucleoside triphosphate hydrolases"/>
    <property type="match status" value="1"/>
</dbReference>
<dbReference type="NCBIfam" id="TIGR00229">
    <property type="entry name" value="sensory_box"/>
    <property type="match status" value="1"/>
</dbReference>
<dbReference type="Gene3D" id="3.30.450.20">
    <property type="entry name" value="PAS domain"/>
    <property type="match status" value="1"/>
</dbReference>
<keyword evidence="5" id="KW-0804">Transcription</keyword>
<dbReference type="GO" id="GO:0006355">
    <property type="term" value="P:regulation of DNA-templated transcription"/>
    <property type="evidence" value="ECO:0007669"/>
    <property type="project" value="InterPro"/>
</dbReference>
<dbReference type="InterPro" id="IPR058031">
    <property type="entry name" value="AAA_lid_NorR"/>
</dbReference>
<keyword evidence="1" id="KW-0547">Nucleotide-binding</keyword>
<dbReference type="InterPro" id="IPR002078">
    <property type="entry name" value="Sigma_54_int"/>
</dbReference>
<reference evidence="8 9" key="1">
    <citation type="submission" date="2011-11" db="EMBL/GenBank/DDBJ databases">
        <title>The Noncontiguous Finished genome of Desulfosporosinus youngiae DSM 17734.</title>
        <authorList>
            <consortium name="US DOE Joint Genome Institute (JGI-PGF)"/>
            <person name="Lucas S."/>
            <person name="Han J."/>
            <person name="Lapidus A."/>
            <person name="Cheng J.-F."/>
            <person name="Goodwin L."/>
            <person name="Pitluck S."/>
            <person name="Peters L."/>
            <person name="Ovchinnikova G."/>
            <person name="Lu M."/>
            <person name="Land M.L."/>
            <person name="Hauser L."/>
            <person name="Pester M."/>
            <person name="Spring S."/>
            <person name="Ollivier B."/>
            <person name="Rattei T."/>
            <person name="Klenk H.-P."/>
            <person name="Wagner M."/>
            <person name="Loy A."/>
            <person name="Woyke T.J."/>
        </authorList>
    </citation>
    <scope>NUCLEOTIDE SEQUENCE [LARGE SCALE GENOMIC DNA]</scope>
    <source>
        <strain evidence="8 9">DSM 17734</strain>
    </source>
</reference>
<dbReference type="InterPro" id="IPR027417">
    <property type="entry name" value="P-loop_NTPase"/>
</dbReference>
<dbReference type="InterPro" id="IPR025943">
    <property type="entry name" value="Sigma_54_int_dom_ATP-bd_2"/>
</dbReference>
<gene>
    <name evidence="8" type="ORF">DesyoDRAFT_1748</name>
</gene>
<evidence type="ECO:0000256" key="4">
    <source>
        <dbReference type="ARBA" id="ARBA00023125"/>
    </source>
</evidence>
<evidence type="ECO:0000259" key="6">
    <source>
        <dbReference type="PROSITE" id="PS50045"/>
    </source>
</evidence>
<dbReference type="PROSITE" id="PS00676">
    <property type="entry name" value="SIGMA54_INTERACT_2"/>
    <property type="match status" value="1"/>
</dbReference>
<dbReference type="PROSITE" id="PS50112">
    <property type="entry name" value="PAS"/>
    <property type="match status" value="1"/>
</dbReference>
<dbReference type="PANTHER" id="PTHR32071:SF121">
    <property type="entry name" value="SIGMA L-DEPENDENT TRANSCRIPTIONAL REGULATOR YQIR-RELATED"/>
    <property type="match status" value="1"/>
</dbReference>
<dbReference type="SUPFAM" id="SSF46689">
    <property type="entry name" value="Homeodomain-like"/>
    <property type="match status" value="1"/>
</dbReference>